<protein>
    <recommendedName>
        <fullName evidence="5">GDP-mannose pyrophosphatase</fullName>
    </recommendedName>
    <alternativeName>
        <fullName evidence="7">GDP-mannose hydrolase</fullName>
    </alternativeName>
    <alternativeName>
        <fullName evidence="8">GDPMK</fullName>
    </alternativeName>
</protein>
<dbReference type="GO" id="GO:0006753">
    <property type="term" value="P:nucleoside phosphate metabolic process"/>
    <property type="evidence" value="ECO:0007669"/>
    <property type="project" value="TreeGrafter"/>
</dbReference>
<organism evidence="12 13">
    <name type="scientific">Aureimonas altamirensis</name>
    <dbReference type="NCBI Taxonomy" id="370622"/>
    <lineage>
        <taxon>Bacteria</taxon>
        <taxon>Pseudomonadati</taxon>
        <taxon>Pseudomonadota</taxon>
        <taxon>Alphaproteobacteria</taxon>
        <taxon>Hyphomicrobiales</taxon>
        <taxon>Aurantimonadaceae</taxon>
        <taxon>Aureimonas</taxon>
    </lineage>
</organism>
<dbReference type="GO" id="GO:0019693">
    <property type="term" value="P:ribose phosphate metabolic process"/>
    <property type="evidence" value="ECO:0007669"/>
    <property type="project" value="TreeGrafter"/>
</dbReference>
<comment type="subunit">
    <text evidence="4">Homodimer.</text>
</comment>
<feature type="binding site" evidence="9">
    <location>
        <position position="165"/>
    </location>
    <ligand>
        <name>Mg(2+)</name>
        <dbReference type="ChEBI" id="CHEBI:18420"/>
        <label>1</label>
    </ligand>
</feature>
<dbReference type="GO" id="GO:0019144">
    <property type="term" value="F:ADP-sugar diphosphatase activity"/>
    <property type="evidence" value="ECO:0007669"/>
    <property type="project" value="TreeGrafter"/>
</dbReference>
<comment type="catalytic activity">
    <reaction evidence="1">
        <text>GDP-alpha-D-mannose + H2O = alpha-D-mannose 1-phosphate + GMP + 2 H(+)</text>
        <dbReference type="Rhea" id="RHEA:27978"/>
        <dbReference type="ChEBI" id="CHEBI:15377"/>
        <dbReference type="ChEBI" id="CHEBI:15378"/>
        <dbReference type="ChEBI" id="CHEBI:57527"/>
        <dbReference type="ChEBI" id="CHEBI:58115"/>
        <dbReference type="ChEBI" id="CHEBI:58409"/>
    </reaction>
</comment>
<dbReference type="PANTHER" id="PTHR11839:SF18">
    <property type="entry name" value="NUDIX HYDROLASE DOMAIN-CONTAINING PROTEIN"/>
    <property type="match status" value="1"/>
</dbReference>
<dbReference type="InterPro" id="IPR015797">
    <property type="entry name" value="NUDIX_hydrolase-like_dom_sf"/>
</dbReference>
<comment type="caution">
    <text evidence="12">The sequence shown here is derived from an EMBL/GenBank/DDBJ whole genome shotgun (WGS) entry which is preliminary data.</text>
</comment>
<keyword evidence="9" id="KW-0479">Metal-binding</keyword>
<evidence type="ECO:0000259" key="11">
    <source>
        <dbReference type="PROSITE" id="PS51462"/>
    </source>
</evidence>
<feature type="binding site" evidence="9">
    <location>
        <position position="97"/>
    </location>
    <ligand>
        <name>Mg(2+)</name>
        <dbReference type="ChEBI" id="CHEBI:18420"/>
        <label>1</label>
    </ligand>
</feature>
<dbReference type="NCBIfam" id="TIGR00052">
    <property type="entry name" value="nudix-type nucleoside diphosphatase, YffH/AdpP family"/>
    <property type="match status" value="1"/>
</dbReference>
<keyword evidence="9" id="KW-0460">Magnesium</keyword>
<evidence type="ECO:0000256" key="2">
    <source>
        <dbReference type="ARBA" id="ARBA00001946"/>
    </source>
</evidence>
<evidence type="ECO:0000256" key="7">
    <source>
        <dbReference type="ARBA" id="ARBA00032162"/>
    </source>
</evidence>
<dbReference type="GO" id="GO:0046872">
    <property type="term" value="F:metal ion binding"/>
    <property type="evidence" value="ECO:0007669"/>
    <property type="project" value="UniProtKB-KW"/>
</dbReference>
<comment type="cofactor">
    <cofactor evidence="2 9">
        <name>Mg(2+)</name>
        <dbReference type="ChEBI" id="CHEBI:18420"/>
    </cofactor>
</comment>
<evidence type="ECO:0000256" key="3">
    <source>
        <dbReference type="ARBA" id="ARBA00007275"/>
    </source>
</evidence>
<feature type="short sequence motif" description="Nudix box" evidence="10">
    <location>
        <begin position="98"/>
        <end position="120"/>
    </location>
</feature>
<evidence type="ECO:0000313" key="13">
    <source>
        <dbReference type="Proteomes" id="UP000030826"/>
    </source>
</evidence>
<evidence type="ECO:0000256" key="6">
    <source>
        <dbReference type="ARBA" id="ARBA00022801"/>
    </source>
</evidence>
<dbReference type="GO" id="GO:0005829">
    <property type="term" value="C:cytosol"/>
    <property type="evidence" value="ECO:0007669"/>
    <property type="project" value="TreeGrafter"/>
</dbReference>
<dbReference type="EMBL" id="JRFJ01000001">
    <property type="protein sequence ID" value="KHJ55884.1"/>
    <property type="molecule type" value="Genomic_DNA"/>
</dbReference>
<evidence type="ECO:0000256" key="8">
    <source>
        <dbReference type="ARBA" id="ARBA00032272"/>
    </source>
</evidence>
<feature type="binding site" evidence="9">
    <location>
        <position position="117"/>
    </location>
    <ligand>
        <name>Mg(2+)</name>
        <dbReference type="ChEBI" id="CHEBI:18420"/>
        <label>1</label>
    </ligand>
</feature>
<evidence type="ECO:0000256" key="5">
    <source>
        <dbReference type="ARBA" id="ARBA00016377"/>
    </source>
</evidence>
<dbReference type="Pfam" id="PF00293">
    <property type="entry name" value="NUDIX"/>
    <property type="match status" value="1"/>
</dbReference>
<dbReference type="STRING" id="370622.LA66_04470"/>
<evidence type="ECO:0000256" key="10">
    <source>
        <dbReference type="PIRSR" id="PIRSR604385-3"/>
    </source>
</evidence>
<comment type="similarity">
    <text evidence="3">Belongs to the Nudix hydrolase family. NudK subfamily.</text>
</comment>
<name>A0A0B1Q666_9HYPH</name>
<feature type="binding site" evidence="9">
    <location>
        <position position="113"/>
    </location>
    <ligand>
        <name>Mg(2+)</name>
        <dbReference type="ChEBI" id="CHEBI:18420"/>
        <label>1</label>
    </ligand>
</feature>
<gene>
    <name evidence="12" type="ORF">LA66_04470</name>
</gene>
<accession>A0A0B1Q666</accession>
<dbReference type="PROSITE" id="PS00893">
    <property type="entry name" value="NUDIX_BOX"/>
    <property type="match status" value="1"/>
</dbReference>
<evidence type="ECO:0000313" key="12">
    <source>
        <dbReference type="EMBL" id="KHJ55884.1"/>
    </source>
</evidence>
<sequence>MSASERRRLADQPLDFTITAEERLVDGFRPLDRLFVSHASLDGTRRFEGVRREVLRAREAAIVLPYDPNTDEIVVIRQFRIGAALKTPNAAALELPAGLLDGDEKPTVAAVRELREETGLEALATARLFSLLTSPGLCDEIAHYFMCIVDTRLLPPMAGLADEHEDIIPIAAPAEALIAAMDEGFIANNLLVTALNWFDRKGRPVARMLSDSIETPA</sequence>
<dbReference type="SUPFAM" id="SSF55811">
    <property type="entry name" value="Nudix"/>
    <property type="match status" value="1"/>
</dbReference>
<keyword evidence="6 12" id="KW-0378">Hydrolase</keyword>
<dbReference type="OrthoDB" id="5292471at2"/>
<dbReference type="InterPro" id="IPR020084">
    <property type="entry name" value="NUDIX_hydrolase_CS"/>
</dbReference>
<feature type="domain" description="Nudix hydrolase" evidence="11">
    <location>
        <begin position="56"/>
        <end position="194"/>
    </location>
</feature>
<dbReference type="AlphaFoldDB" id="A0A0B1Q666"/>
<evidence type="ECO:0000256" key="1">
    <source>
        <dbReference type="ARBA" id="ARBA00000847"/>
    </source>
</evidence>
<evidence type="ECO:0000256" key="4">
    <source>
        <dbReference type="ARBA" id="ARBA00011738"/>
    </source>
</evidence>
<dbReference type="RefSeq" id="WP_039188947.1">
    <property type="nucleotide sequence ID" value="NZ_JRFJ01000001.1"/>
</dbReference>
<dbReference type="PANTHER" id="PTHR11839">
    <property type="entry name" value="UDP/ADP-SUGAR PYROPHOSPHATASE"/>
    <property type="match status" value="1"/>
</dbReference>
<proteinExistence type="inferred from homology"/>
<dbReference type="InterPro" id="IPR004385">
    <property type="entry name" value="NDP_pyrophosphatase"/>
</dbReference>
<evidence type="ECO:0000256" key="9">
    <source>
        <dbReference type="PIRSR" id="PIRSR604385-2"/>
    </source>
</evidence>
<dbReference type="Gene3D" id="3.90.79.10">
    <property type="entry name" value="Nucleoside Triphosphate Pyrophosphohydrolase"/>
    <property type="match status" value="1"/>
</dbReference>
<reference evidence="12 13" key="1">
    <citation type="submission" date="2014-09" db="EMBL/GenBank/DDBJ databases">
        <title>Isolation and characterization of Aurantimonas altamirensis ON-56566 from clinical sample following a dog bite.</title>
        <authorList>
            <person name="Eshaghi A."/>
            <person name="Li A."/>
            <person name="Shahinas D."/>
            <person name="Bahn P."/>
            <person name="Kus J.V."/>
            <person name="Patel S.N."/>
        </authorList>
    </citation>
    <scope>NUCLEOTIDE SEQUENCE [LARGE SCALE GENOMIC DNA]</scope>
    <source>
        <strain evidence="12 13">ON-56566</strain>
    </source>
</reference>
<dbReference type="Proteomes" id="UP000030826">
    <property type="component" value="Unassembled WGS sequence"/>
</dbReference>
<dbReference type="PROSITE" id="PS51462">
    <property type="entry name" value="NUDIX"/>
    <property type="match status" value="1"/>
</dbReference>
<dbReference type="InterPro" id="IPR000086">
    <property type="entry name" value="NUDIX_hydrolase_dom"/>
</dbReference>